<evidence type="ECO:0000313" key="1">
    <source>
        <dbReference type="Proteomes" id="UP000046395"/>
    </source>
</evidence>
<name>A0A5S6QI17_TRIMR</name>
<dbReference type="STRING" id="70415.A0A5S6QI17"/>
<dbReference type="WBParaSite" id="TMUE_2000006834.1">
    <property type="protein sequence ID" value="TMUE_2000006834.1"/>
    <property type="gene ID" value="WBGene00286295"/>
</dbReference>
<dbReference type="PANTHER" id="PTHR45913">
    <property type="entry name" value="EPM2A-INTERACTING PROTEIN 1"/>
    <property type="match status" value="1"/>
</dbReference>
<proteinExistence type="predicted"/>
<accession>A0A5S6QI17</accession>
<sequence>MFEEIRGYFEDNGIPMENIIACATGGAASMVGRYRVFISYLKAVVPSVFTIQCVVHREHLVVNCIKSHAFQNRLFRQLCEENGEDFDTLLLHTEVRWLSKGNCLQRFVAFWDSIVAFMSDKDFGEKLIDAKADICYLADIFQKLNLLNKALQGGKDSDLISSKSAVVSFVKKLELYLHNFGRPEFSQFPNLKAIAGILKDENLLAYVWLKT</sequence>
<dbReference type="Proteomes" id="UP000046395">
    <property type="component" value="Unassembled WGS sequence"/>
</dbReference>
<dbReference type="AlphaFoldDB" id="A0A5S6QI17"/>
<dbReference type="InterPro" id="IPR012337">
    <property type="entry name" value="RNaseH-like_sf"/>
</dbReference>
<reference evidence="2" key="1">
    <citation type="submission" date="2019-12" db="UniProtKB">
        <authorList>
            <consortium name="WormBaseParasite"/>
        </authorList>
    </citation>
    <scope>IDENTIFICATION</scope>
</reference>
<dbReference type="PANTHER" id="PTHR45913:SF22">
    <property type="entry name" value="SCAN BOX DOMAIN-CONTAINING PROTEIN"/>
    <property type="match status" value="1"/>
</dbReference>
<dbReference type="SUPFAM" id="SSF53098">
    <property type="entry name" value="Ribonuclease H-like"/>
    <property type="match status" value="1"/>
</dbReference>
<evidence type="ECO:0000313" key="2">
    <source>
        <dbReference type="WBParaSite" id="TMUE_2000006834.1"/>
    </source>
</evidence>
<protein>
    <submittedName>
        <fullName evidence="2">DUF4371 domain-containing protein</fullName>
    </submittedName>
</protein>
<keyword evidence="1" id="KW-1185">Reference proteome</keyword>
<organism evidence="1 2">
    <name type="scientific">Trichuris muris</name>
    <name type="common">Mouse whipworm</name>
    <dbReference type="NCBI Taxonomy" id="70415"/>
    <lineage>
        <taxon>Eukaryota</taxon>
        <taxon>Metazoa</taxon>
        <taxon>Ecdysozoa</taxon>
        <taxon>Nematoda</taxon>
        <taxon>Enoplea</taxon>
        <taxon>Dorylaimia</taxon>
        <taxon>Trichinellida</taxon>
        <taxon>Trichuridae</taxon>
        <taxon>Trichuris</taxon>
    </lineage>
</organism>